<gene>
    <name evidence="2" type="ORF">NCTC10293_02318</name>
</gene>
<dbReference type="RefSeq" id="WP_207384385.1">
    <property type="nucleotide sequence ID" value="NZ_CAACXO010000085.1"/>
</dbReference>
<dbReference type="AlphaFoldDB" id="A0A378RDB2"/>
<evidence type="ECO:0000313" key="2">
    <source>
        <dbReference type="EMBL" id="STZ14721.1"/>
    </source>
</evidence>
<accession>A0A378RDB2</accession>
<organism evidence="2 3">
    <name type="scientific">Moraxella caviae</name>
    <dbReference type="NCBI Taxonomy" id="34060"/>
    <lineage>
        <taxon>Bacteria</taxon>
        <taxon>Pseudomonadati</taxon>
        <taxon>Pseudomonadota</taxon>
        <taxon>Gammaproteobacteria</taxon>
        <taxon>Moraxellales</taxon>
        <taxon>Moraxellaceae</taxon>
        <taxon>Moraxella</taxon>
    </lineage>
</organism>
<dbReference type="PANTHER" id="PTHR33451">
    <property type="entry name" value="MALATE-2H(+)/NA(+)-LACTATE ANTIPORTER"/>
    <property type="match status" value="1"/>
</dbReference>
<dbReference type="PANTHER" id="PTHR33451:SF3">
    <property type="entry name" value="MALATE-2H(+)_NA(+)-LACTATE ANTIPORTER"/>
    <property type="match status" value="1"/>
</dbReference>
<name>A0A378RDB2_9GAMM</name>
<dbReference type="Proteomes" id="UP000255279">
    <property type="component" value="Unassembled WGS sequence"/>
</dbReference>
<sequence length="92" mass="10046">MNTYEQRLNDGKNLKKVKIHIPFFYSFLPMLVMIIAMAIAIIGFEASPHVPLIIGAVVAGVIAMLHGYSWSAIENGVYTGIRMALPAIVLSS</sequence>
<evidence type="ECO:0000256" key="1">
    <source>
        <dbReference type="SAM" id="Phobius"/>
    </source>
</evidence>
<feature type="transmembrane region" description="Helical" evidence="1">
    <location>
        <begin position="21"/>
        <end position="44"/>
    </location>
</feature>
<feature type="transmembrane region" description="Helical" evidence="1">
    <location>
        <begin position="50"/>
        <end position="73"/>
    </location>
</feature>
<keyword evidence="1" id="KW-1133">Transmembrane helix</keyword>
<evidence type="ECO:0000313" key="3">
    <source>
        <dbReference type="Proteomes" id="UP000255279"/>
    </source>
</evidence>
<keyword evidence="1" id="KW-0812">Transmembrane</keyword>
<protein>
    <submittedName>
        <fullName evidence="2">Na+/H+ antiporter NhaC</fullName>
    </submittedName>
</protein>
<keyword evidence="1" id="KW-0472">Membrane</keyword>
<proteinExistence type="predicted"/>
<reference evidence="2 3" key="1">
    <citation type="submission" date="2018-06" db="EMBL/GenBank/DDBJ databases">
        <authorList>
            <consortium name="Pathogen Informatics"/>
            <person name="Doyle S."/>
        </authorList>
    </citation>
    <scope>NUCLEOTIDE SEQUENCE [LARGE SCALE GENOMIC DNA]</scope>
    <source>
        <strain evidence="2 3">NCTC10293</strain>
    </source>
</reference>
<dbReference type="InterPro" id="IPR052180">
    <property type="entry name" value="NhaC_Na-H+_Antiporter"/>
</dbReference>
<dbReference type="EMBL" id="UGQE01000004">
    <property type="protein sequence ID" value="STZ14721.1"/>
    <property type="molecule type" value="Genomic_DNA"/>
</dbReference>